<feature type="compositionally biased region" description="Polar residues" evidence="1">
    <location>
        <begin position="238"/>
        <end position="247"/>
    </location>
</feature>
<reference evidence="5 6" key="1">
    <citation type="journal article" date="2014" name="Antonie Van Leeuwenhoek">
        <title>Hyphomonas beringensis sp. nov. and Hyphomonas chukchiensis sp. nov., isolated from surface seawater of the Bering Sea and Chukchi Sea.</title>
        <authorList>
            <person name="Li C."/>
            <person name="Lai Q."/>
            <person name="Li G."/>
            <person name="Dong C."/>
            <person name="Wang J."/>
            <person name="Liao Y."/>
            <person name="Shao Z."/>
        </authorList>
    </citation>
    <scope>NUCLEOTIDE SEQUENCE [LARGE SCALE GENOMIC DNA]</scope>
    <source>
        <strain evidence="5 6">22II1-22F38</strain>
    </source>
</reference>
<feature type="domain" description="Methyltransferase type 11" evidence="2">
    <location>
        <begin position="85"/>
        <end position="131"/>
    </location>
</feature>
<dbReference type="eggNOG" id="COG2226">
    <property type="taxonomic scope" value="Bacteria"/>
</dbReference>
<dbReference type="InterPro" id="IPR013216">
    <property type="entry name" value="Methyltransf_11"/>
</dbReference>
<dbReference type="OrthoDB" id="9800231at2"/>
<evidence type="ECO:0000313" key="5">
    <source>
        <dbReference type="EMBL" id="KCZ65204.1"/>
    </source>
</evidence>
<accession>A0A059EB92</accession>
<evidence type="ECO:0000313" key="7">
    <source>
        <dbReference type="Proteomes" id="UP000259173"/>
    </source>
</evidence>
<dbReference type="GO" id="GO:0032259">
    <property type="term" value="P:methylation"/>
    <property type="evidence" value="ECO:0007669"/>
    <property type="project" value="UniProtKB-KW"/>
</dbReference>
<sequence length="247" mass="26295">MRQDAVTLQRFYASALGLAAARILSGKLTDLWGDARGLSLLGLGYAIPVLEAFGGTPSRSVAGVPLDHGPVNWNPFGRGNATVSVGDERLPFPDGMFDRVIVLHGLEESGNPRAYLREIWRVTAPEGRIVLAASNRSGLWSRATRTPFGQGRPWTRAQLMNLLSIGLFQVTASSSALYMPPVATPLVTTAAEGWEVMGRMLAPGLGGVVLVEAVKRLYASPGGGAEAPVTGKVRLTRPATTNGRERH</sequence>
<dbReference type="EMBL" id="DOGS01000111">
    <property type="protein sequence ID" value="HBQ48323.1"/>
    <property type="molecule type" value="Genomic_DNA"/>
</dbReference>
<keyword evidence="6" id="KW-1185">Reference proteome</keyword>
<dbReference type="AlphaFoldDB" id="A0A059EB92"/>
<evidence type="ECO:0000259" key="2">
    <source>
        <dbReference type="Pfam" id="PF08241"/>
    </source>
</evidence>
<evidence type="ECO:0000313" key="8">
    <source>
        <dbReference type="Proteomes" id="UP000263957"/>
    </source>
</evidence>
<evidence type="ECO:0000313" key="6">
    <source>
        <dbReference type="Proteomes" id="UP000024547"/>
    </source>
</evidence>
<proteinExistence type="predicted"/>
<dbReference type="EMBL" id="DMBR01000016">
    <property type="protein sequence ID" value="HAE92993.1"/>
    <property type="molecule type" value="Genomic_DNA"/>
</dbReference>
<evidence type="ECO:0000256" key="1">
    <source>
        <dbReference type="SAM" id="MobiDB-lite"/>
    </source>
</evidence>
<dbReference type="Gene3D" id="3.40.50.150">
    <property type="entry name" value="Vaccinia Virus protein VP39"/>
    <property type="match status" value="1"/>
</dbReference>
<feature type="region of interest" description="Disordered" evidence="1">
    <location>
        <begin position="224"/>
        <end position="247"/>
    </location>
</feature>
<comment type="caution">
    <text evidence="5">The sequence shown here is derived from an EMBL/GenBank/DDBJ whole genome shotgun (WGS) entry which is preliminary data.</text>
</comment>
<protein>
    <submittedName>
        <fullName evidence="3">Class I SAM-dependent methyltransferase</fullName>
    </submittedName>
</protein>
<organism evidence="5 6">
    <name type="scientific">Hyphomonas atlantica</name>
    <dbReference type="NCBI Taxonomy" id="1280948"/>
    <lineage>
        <taxon>Bacteria</taxon>
        <taxon>Pseudomonadati</taxon>
        <taxon>Pseudomonadota</taxon>
        <taxon>Alphaproteobacteria</taxon>
        <taxon>Hyphomonadales</taxon>
        <taxon>Hyphomonadaceae</taxon>
        <taxon>Hyphomonas</taxon>
    </lineage>
</organism>
<dbReference type="RefSeq" id="WP_035547530.1">
    <property type="nucleotide sequence ID" value="NZ_AWFH01000001.1"/>
</dbReference>
<reference evidence="7 8" key="2">
    <citation type="journal article" date="2018" name="Nat. Biotechnol.">
        <title>A standardized bacterial taxonomy based on genome phylogeny substantially revises the tree of life.</title>
        <authorList>
            <person name="Parks D.H."/>
            <person name="Chuvochina M."/>
            <person name="Waite D.W."/>
            <person name="Rinke C."/>
            <person name="Skarshewski A."/>
            <person name="Chaumeil P.A."/>
            <person name="Hugenholtz P."/>
        </authorList>
    </citation>
    <scope>NUCLEOTIDE SEQUENCE [LARGE SCALE GENOMIC DNA]</scope>
    <source>
        <strain evidence="4">UBA10378</strain>
        <strain evidence="3">UBA8557</strain>
    </source>
</reference>
<dbReference type="STRING" id="1280948.HY36_02130"/>
<evidence type="ECO:0000313" key="4">
    <source>
        <dbReference type="EMBL" id="HBQ48323.1"/>
    </source>
</evidence>
<keyword evidence="3" id="KW-0489">Methyltransferase</keyword>
<dbReference type="CDD" id="cd02440">
    <property type="entry name" value="AdoMet_MTases"/>
    <property type="match status" value="1"/>
</dbReference>
<keyword evidence="3" id="KW-0808">Transferase</keyword>
<dbReference type="Proteomes" id="UP000259173">
    <property type="component" value="Unassembled WGS sequence"/>
</dbReference>
<dbReference type="Pfam" id="PF08241">
    <property type="entry name" value="Methyltransf_11"/>
    <property type="match status" value="1"/>
</dbReference>
<dbReference type="EMBL" id="AWFH01000001">
    <property type="protein sequence ID" value="KCZ65204.1"/>
    <property type="molecule type" value="Genomic_DNA"/>
</dbReference>
<dbReference type="PATRIC" id="fig|1280948.3.peg.419"/>
<name>A0A059EB92_9PROT</name>
<gene>
    <name evidence="3" type="ORF">DCG65_00420</name>
    <name evidence="4" type="ORF">DD728_05470</name>
    <name evidence="5" type="ORF">HY36_02130</name>
</gene>
<dbReference type="SUPFAM" id="SSF53335">
    <property type="entry name" value="S-adenosyl-L-methionine-dependent methyltransferases"/>
    <property type="match status" value="1"/>
</dbReference>
<dbReference type="InterPro" id="IPR029063">
    <property type="entry name" value="SAM-dependent_MTases_sf"/>
</dbReference>
<evidence type="ECO:0000313" key="3">
    <source>
        <dbReference type="EMBL" id="HAE92993.1"/>
    </source>
</evidence>
<dbReference type="Proteomes" id="UP000263957">
    <property type="component" value="Unassembled WGS sequence"/>
</dbReference>
<dbReference type="GO" id="GO:0008757">
    <property type="term" value="F:S-adenosylmethionine-dependent methyltransferase activity"/>
    <property type="evidence" value="ECO:0007669"/>
    <property type="project" value="InterPro"/>
</dbReference>
<dbReference type="GeneID" id="92499572"/>
<dbReference type="Proteomes" id="UP000024547">
    <property type="component" value="Unassembled WGS sequence"/>
</dbReference>